<dbReference type="SMART" id="SM00240">
    <property type="entry name" value="FHA"/>
    <property type="match status" value="1"/>
</dbReference>
<protein>
    <submittedName>
        <fullName evidence="4">FHA domain-containing protein</fullName>
    </submittedName>
</protein>
<dbReference type="PROSITE" id="PS50006">
    <property type="entry name" value="FHA_DOMAIN"/>
    <property type="match status" value="1"/>
</dbReference>
<dbReference type="InterPro" id="IPR000253">
    <property type="entry name" value="FHA_dom"/>
</dbReference>
<dbReference type="RefSeq" id="WP_328958168.1">
    <property type="nucleotide sequence ID" value="NZ_CP108110.1"/>
</dbReference>
<feature type="domain" description="FHA" evidence="3">
    <location>
        <begin position="132"/>
        <end position="185"/>
    </location>
</feature>
<evidence type="ECO:0000313" key="4">
    <source>
        <dbReference type="EMBL" id="WUQ87608.1"/>
    </source>
</evidence>
<feature type="compositionally biased region" description="Pro residues" evidence="2">
    <location>
        <begin position="77"/>
        <end position="89"/>
    </location>
</feature>
<evidence type="ECO:0000259" key="3">
    <source>
        <dbReference type="PROSITE" id="PS50006"/>
    </source>
</evidence>
<dbReference type="EMBL" id="CP108110">
    <property type="protein sequence ID" value="WUQ87608.1"/>
    <property type="molecule type" value="Genomic_DNA"/>
</dbReference>
<proteinExistence type="predicted"/>
<organism evidence="4 5">
    <name type="scientific">Kitasatospora purpeofusca</name>
    <dbReference type="NCBI Taxonomy" id="67352"/>
    <lineage>
        <taxon>Bacteria</taxon>
        <taxon>Bacillati</taxon>
        <taxon>Actinomycetota</taxon>
        <taxon>Actinomycetes</taxon>
        <taxon>Kitasatosporales</taxon>
        <taxon>Streptomycetaceae</taxon>
        <taxon>Kitasatospora</taxon>
    </lineage>
</organism>
<keyword evidence="5" id="KW-1185">Reference proteome</keyword>
<dbReference type="SUPFAM" id="SSF49879">
    <property type="entry name" value="SMAD/FHA domain"/>
    <property type="match status" value="1"/>
</dbReference>
<dbReference type="Pfam" id="PF00498">
    <property type="entry name" value="FHA"/>
    <property type="match status" value="1"/>
</dbReference>
<reference evidence="4" key="1">
    <citation type="submission" date="2022-10" db="EMBL/GenBank/DDBJ databases">
        <title>The complete genomes of actinobacterial strains from the NBC collection.</title>
        <authorList>
            <person name="Joergensen T.S."/>
            <person name="Alvarez Arevalo M."/>
            <person name="Sterndorff E.B."/>
            <person name="Faurdal D."/>
            <person name="Vuksanovic O."/>
            <person name="Mourched A.-S."/>
            <person name="Charusanti P."/>
            <person name="Shaw S."/>
            <person name="Blin K."/>
            <person name="Weber T."/>
        </authorList>
    </citation>
    <scope>NUCLEOTIDE SEQUENCE</scope>
    <source>
        <strain evidence="4">NBC_00222</strain>
    </source>
</reference>
<name>A0ABZ1U940_9ACTN</name>
<dbReference type="CDD" id="cd00060">
    <property type="entry name" value="FHA"/>
    <property type="match status" value="1"/>
</dbReference>
<dbReference type="InterPro" id="IPR008984">
    <property type="entry name" value="SMAD_FHA_dom_sf"/>
</dbReference>
<evidence type="ECO:0000256" key="2">
    <source>
        <dbReference type="SAM" id="MobiDB-lite"/>
    </source>
</evidence>
<gene>
    <name evidence="4" type="ORF">OHA16_34335</name>
</gene>
<feature type="region of interest" description="Disordered" evidence="2">
    <location>
        <begin position="36"/>
        <end position="106"/>
    </location>
</feature>
<dbReference type="Gene3D" id="2.60.200.20">
    <property type="match status" value="1"/>
</dbReference>
<evidence type="ECO:0000256" key="1">
    <source>
        <dbReference type="ARBA" id="ARBA00022553"/>
    </source>
</evidence>
<dbReference type="InterPro" id="IPR050923">
    <property type="entry name" value="Cell_Proc_Reg/RNA_Proc"/>
</dbReference>
<feature type="compositionally biased region" description="Low complexity" evidence="2">
    <location>
        <begin position="42"/>
        <end position="76"/>
    </location>
</feature>
<keyword evidence="1" id="KW-0597">Phosphoprotein</keyword>
<dbReference type="PANTHER" id="PTHR23308">
    <property type="entry name" value="NUCLEAR INHIBITOR OF PROTEIN PHOSPHATASE-1"/>
    <property type="match status" value="1"/>
</dbReference>
<evidence type="ECO:0000313" key="5">
    <source>
        <dbReference type="Proteomes" id="UP001432222"/>
    </source>
</evidence>
<dbReference type="Proteomes" id="UP001432222">
    <property type="component" value="Chromosome"/>
</dbReference>
<sequence length="217" mass="23439">MATVIYRCPVGAPGECPPSATRGYCQVHMFQQLERYDPAEDVPPVETPVETPADATADTSSAGPRPATDPEAATRPARPPRPAQPPEPQRPSRNQQRPQPRPARPPAARLALVVAGVLLPVRAEHRRGGGGLAIGRDEPDCAAIPGLAGLDQLSRHHARLRWIDGALYVEDLGSTNGTFVDGRRIEEPTRIGPGRRLRFALDLDVQVVEIDEFGAPR</sequence>
<accession>A0ABZ1U940</accession>